<dbReference type="AlphaFoldDB" id="A0A0W8EAZ3"/>
<accession>A0A0W8EAZ3</accession>
<dbReference type="PROSITE" id="PS51257">
    <property type="entry name" value="PROKAR_LIPOPROTEIN"/>
    <property type="match status" value="1"/>
</dbReference>
<protein>
    <recommendedName>
        <fullName evidence="2">Lipoprotein</fullName>
    </recommendedName>
</protein>
<dbReference type="EMBL" id="LNQE01001792">
    <property type="protein sequence ID" value="KUG05629.1"/>
    <property type="molecule type" value="Genomic_DNA"/>
</dbReference>
<name>A0A0W8EAZ3_9ZZZZ</name>
<proteinExistence type="predicted"/>
<sequence length="146" mass="15363">MKAFIIAGILLLTALLVCGCMTTAPPQEDGTAVTPAPSLLGNWSGTMTGYRGGSGFTDYPGMSMVMQVTGQNDRIFAGEFIFTHQSGLVTTVEFGGVVGRDGRTLTIVERNGGYSFGTIIAPDEIELIHADDTEPSDIAIDSLKKA</sequence>
<gene>
    <name evidence="1" type="ORF">ASZ90_016936</name>
</gene>
<evidence type="ECO:0000313" key="1">
    <source>
        <dbReference type="EMBL" id="KUG05629.1"/>
    </source>
</evidence>
<comment type="caution">
    <text evidence="1">The sequence shown here is derived from an EMBL/GenBank/DDBJ whole genome shotgun (WGS) entry which is preliminary data.</text>
</comment>
<evidence type="ECO:0008006" key="2">
    <source>
        <dbReference type="Google" id="ProtNLM"/>
    </source>
</evidence>
<organism evidence="1">
    <name type="scientific">hydrocarbon metagenome</name>
    <dbReference type="NCBI Taxonomy" id="938273"/>
    <lineage>
        <taxon>unclassified sequences</taxon>
        <taxon>metagenomes</taxon>
        <taxon>ecological metagenomes</taxon>
    </lineage>
</organism>
<reference evidence="1" key="1">
    <citation type="journal article" date="2015" name="Proc. Natl. Acad. Sci. U.S.A.">
        <title>Networks of energetic and metabolic interactions define dynamics in microbial communities.</title>
        <authorList>
            <person name="Embree M."/>
            <person name="Liu J.K."/>
            <person name="Al-Bassam M.M."/>
            <person name="Zengler K."/>
        </authorList>
    </citation>
    <scope>NUCLEOTIDE SEQUENCE</scope>
</reference>